<dbReference type="GO" id="GO:0030288">
    <property type="term" value="C:outer membrane-bounded periplasmic space"/>
    <property type="evidence" value="ECO:0007669"/>
    <property type="project" value="TreeGrafter"/>
</dbReference>
<dbReference type="RefSeq" id="WP_011613821.1">
    <property type="nucleotide sequence ID" value="NC_008312.1"/>
</dbReference>
<dbReference type="AlphaFoldDB" id="Q10W75"/>
<dbReference type="InterPro" id="IPR001638">
    <property type="entry name" value="Solute-binding_3/MltF_N"/>
</dbReference>
<evidence type="ECO:0000256" key="2">
    <source>
        <dbReference type="ARBA" id="ARBA00022448"/>
    </source>
</evidence>
<dbReference type="GO" id="GO:0006865">
    <property type="term" value="P:amino acid transport"/>
    <property type="evidence" value="ECO:0007669"/>
    <property type="project" value="TreeGrafter"/>
</dbReference>
<sequence length="286" mass="31939">MNKKLKIIIASSLAFLAAIFPQKISHAQTQETIIRRELIVVGVRGDSPWFGFRNDGKWTGYCIDIAYALADRLSANQLDPIRVRLVTSTTQSRWDLVTSGRVDLECGPNSISAEREAKHGINFSSPFFITATQILAKKGRQEEDVKVGNATVGVVRNTTNESDLKSAYPLEKIDNKYLSREEGVQAVMDGEVSGFASDGTLLLGSAEMMNLDIENDYTFITINQENGRPFCAGYGFILPGGEDNSSWQRYINDFLAHNKKAQRIRKKWLGNLSENSQRIYDACTQK</sequence>
<reference evidence="6" key="1">
    <citation type="submission" date="2006-06" db="EMBL/GenBank/DDBJ databases">
        <title>Complete sequence of Trichodesmium erythraeum IMS101.</title>
        <authorList>
            <consortium name="US DOE Joint Genome Institute"/>
            <person name="Copeland A."/>
            <person name="Lucas S."/>
            <person name="Lapidus A."/>
            <person name="Barry K."/>
            <person name="Detter J.C."/>
            <person name="Glavina del Rio T."/>
            <person name="Hammon N."/>
            <person name="Israni S."/>
            <person name="Dalin E."/>
            <person name="Tice H."/>
            <person name="Pitluck S."/>
            <person name="Kiss H."/>
            <person name="Munk A.C."/>
            <person name="Brettin T."/>
            <person name="Bruce D."/>
            <person name="Han C."/>
            <person name="Tapia R."/>
            <person name="Gilna P."/>
            <person name="Schmutz J."/>
            <person name="Larimer F."/>
            <person name="Land M."/>
            <person name="Hauser L."/>
            <person name="Kyrpides N."/>
            <person name="Kim E."/>
            <person name="Richardson P."/>
        </authorList>
    </citation>
    <scope>NUCLEOTIDE SEQUENCE [LARGE SCALE GENOMIC DNA]</scope>
    <source>
        <strain evidence="6">IMS101</strain>
    </source>
</reference>
<accession>Q10W75</accession>
<dbReference type="STRING" id="203124.Tery_4514"/>
<keyword evidence="3 4" id="KW-0732">Signal</keyword>
<evidence type="ECO:0000313" key="6">
    <source>
        <dbReference type="EMBL" id="ABG53499.1"/>
    </source>
</evidence>
<dbReference type="SUPFAM" id="SSF53850">
    <property type="entry name" value="Periplasmic binding protein-like II"/>
    <property type="match status" value="1"/>
</dbReference>
<feature type="chain" id="PRO_5004179946" evidence="4">
    <location>
        <begin position="28"/>
        <end position="286"/>
    </location>
</feature>
<gene>
    <name evidence="6" type="ordered locus">Tery_4514</name>
</gene>
<dbReference type="PANTHER" id="PTHR30085">
    <property type="entry name" value="AMINO ACID ABC TRANSPORTER PERMEASE"/>
    <property type="match status" value="1"/>
</dbReference>
<keyword evidence="2" id="KW-0813">Transport</keyword>
<feature type="signal peptide" evidence="4">
    <location>
        <begin position="1"/>
        <end position="27"/>
    </location>
</feature>
<dbReference type="SMART" id="SM00062">
    <property type="entry name" value="PBPb"/>
    <property type="match status" value="1"/>
</dbReference>
<protein>
    <submittedName>
        <fullName evidence="6">Extracellular solute-binding protein, family 3</fullName>
    </submittedName>
</protein>
<dbReference type="InterPro" id="IPR051455">
    <property type="entry name" value="Bact_solute-bind_prot3"/>
</dbReference>
<dbReference type="Pfam" id="PF00497">
    <property type="entry name" value="SBP_bac_3"/>
    <property type="match status" value="1"/>
</dbReference>
<dbReference type="EMBL" id="CP000393">
    <property type="protein sequence ID" value="ABG53499.1"/>
    <property type="molecule type" value="Genomic_DNA"/>
</dbReference>
<evidence type="ECO:0000259" key="5">
    <source>
        <dbReference type="SMART" id="SM00062"/>
    </source>
</evidence>
<proteinExistence type="inferred from homology"/>
<dbReference type="OrthoDB" id="422423at2"/>
<name>Q10W75_TRIEI</name>
<comment type="similarity">
    <text evidence="1">Belongs to the bacterial solute-binding protein 3 family.</text>
</comment>
<dbReference type="HOGENOM" id="CLU_019602_0_1_3"/>
<feature type="domain" description="Solute-binding protein family 3/N-terminal" evidence="5">
    <location>
        <begin position="38"/>
        <end position="272"/>
    </location>
</feature>
<evidence type="ECO:0000256" key="3">
    <source>
        <dbReference type="ARBA" id="ARBA00022729"/>
    </source>
</evidence>
<organism evidence="6">
    <name type="scientific">Trichodesmium erythraeum (strain IMS101)</name>
    <dbReference type="NCBI Taxonomy" id="203124"/>
    <lineage>
        <taxon>Bacteria</taxon>
        <taxon>Bacillati</taxon>
        <taxon>Cyanobacteriota</taxon>
        <taxon>Cyanophyceae</taxon>
        <taxon>Oscillatoriophycideae</taxon>
        <taxon>Oscillatoriales</taxon>
        <taxon>Microcoleaceae</taxon>
        <taxon>Trichodesmium</taxon>
    </lineage>
</organism>
<dbReference type="CDD" id="cd13688">
    <property type="entry name" value="PBP2_GltI_DEBP"/>
    <property type="match status" value="1"/>
</dbReference>
<dbReference type="PANTHER" id="PTHR30085:SF6">
    <property type="entry name" value="ABC TRANSPORTER GLUTAMINE-BINDING PROTEIN GLNH"/>
    <property type="match status" value="1"/>
</dbReference>
<dbReference type="Gene3D" id="3.40.190.10">
    <property type="entry name" value="Periplasmic binding protein-like II"/>
    <property type="match status" value="2"/>
</dbReference>
<dbReference type="KEGG" id="ter:Tery_4514"/>
<dbReference type="eggNOG" id="COG0834">
    <property type="taxonomic scope" value="Bacteria"/>
</dbReference>
<evidence type="ECO:0000256" key="4">
    <source>
        <dbReference type="SAM" id="SignalP"/>
    </source>
</evidence>
<evidence type="ECO:0000256" key="1">
    <source>
        <dbReference type="ARBA" id="ARBA00010333"/>
    </source>
</evidence>
<dbReference type="GO" id="GO:0005576">
    <property type="term" value="C:extracellular region"/>
    <property type="evidence" value="ECO:0007669"/>
    <property type="project" value="TreeGrafter"/>
</dbReference>